<dbReference type="InterPro" id="IPR018239">
    <property type="entry name" value="DNA_ligase_AS"/>
</dbReference>
<dbReference type="EC" id="6.5.1.2" evidence="2"/>
<comment type="catalytic activity">
    <reaction evidence="11">
        <text>NAD(+) + (deoxyribonucleotide)n-3'-hydroxyl + 5'-phospho-(deoxyribonucleotide)m = (deoxyribonucleotide)n+m + AMP + beta-nicotinamide D-nucleotide.</text>
        <dbReference type="EC" id="6.5.1.2"/>
    </reaction>
</comment>
<feature type="compositionally biased region" description="Acidic residues" evidence="12">
    <location>
        <begin position="700"/>
        <end position="719"/>
    </location>
</feature>
<dbReference type="CDD" id="cd17748">
    <property type="entry name" value="BRCT_DNA_ligase_like"/>
    <property type="match status" value="1"/>
</dbReference>
<dbReference type="Gene3D" id="3.30.470.30">
    <property type="entry name" value="DNA ligase/mRNA capping enzyme"/>
    <property type="match status" value="1"/>
</dbReference>
<evidence type="ECO:0000256" key="6">
    <source>
        <dbReference type="ARBA" id="ARBA00022763"/>
    </source>
</evidence>
<dbReference type="PIRSF" id="PIRSF001604">
    <property type="entry name" value="LigA"/>
    <property type="match status" value="1"/>
</dbReference>
<dbReference type="InterPro" id="IPR036420">
    <property type="entry name" value="BRCT_dom_sf"/>
</dbReference>
<dbReference type="GO" id="GO:0046872">
    <property type="term" value="F:metal ion binding"/>
    <property type="evidence" value="ECO:0007669"/>
    <property type="project" value="UniProtKB-KW"/>
</dbReference>
<gene>
    <name evidence="14" type="ORF">ALOHA_HF4000001N02ctg1g21</name>
</gene>
<dbReference type="GO" id="GO:0003677">
    <property type="term" value="F:DNA binding"/>
    <property type="evidence" value="ECO:0007669"/>
    <property type="project" value="InterPro"/>
</dbReference>
<dbReference type="InterPro" id="IPR013840">
    <property type="entry name" value="DNAligase_N"/>
</dbReference>
<dbReference type="PROSITE" id="PS01055">
    <property type="entry name" value="DNA_LIGASE_N1"/>
    <property type="match status" value="1"/>
</dbReference>
<evidence type="ECO:0000256" key="8">
    <source>
        <dbReference type="ARBA" id="ARBA00022842"/>
    </source>
</evidence>
<dbReference type="SUPFAM" id="SSF47781">
    <property type="entry name" value="RuvA domain 2-like"/>
    <property type="match status" value="1"/>
</dbReference>
<evidence type="ECO:0000259" key="13">
    <source>
        <dbReference type="PROSITE" id="PS50172"/>
    </source>
</evidence>
<sequence>MVREGIEEGAQSARIEELAQLLAHHSDLYYNEAAPVITDAEYDLLFDELKRLDPTHPQLDRVGSDPAPGSVKVEHLFPMQSLDKASEVAEISHFVAQTTAHGRRFVCQPKLDGSALSLEYRRGRLVRAATRGNGERGEDVTANARRIPNIPESLGWDGDCHIRGEVVMPLETFRSKYASFAPNPRNLAAGSLRQKHVKAGKGDAADLSFHAYGVMFPGLDHKHPDSPAPPDFNHDSQAIDWLTQNGIAAAGNEVVEAGVDEGIEEAEADEAVAEALLQVTENWARKRDTADWELDGVVIKLDEFRKRELLGKTAHHPRWALAWKFPPEEATTVLLGVDWQTGRTGTVTPVARVAPVRVSGVTVENTTLHNAGEIERLGISVGDRVRITRRGDVIPKIVEVLGEATSADLDNRFHADGTPFADPLPLRRGVKIPANCPRCRSGLQEDGAFIRCFNLECPSRLERSILYWCRALEMDGIGEKLAEQLCEAGLVKTLPDLYRLSGKDLEGLERMAEKSAANVIAQLDDSKTLDLAAFLAALGLPGIGPELAGGFAQEIGSSTAMFELLADSEAAVERLIRIEGVGETVAGSFLSGLEMRREMVEDLVDVLTITDVEAVEKSGSLTGQTFCITGTLTRPRKEVALMIKAAGGKVVSAVSGKLDHLVAGESAGLKLDKANRLSVNVLSEAEVLSMIEAEAGVAEEPAEEATEQEGAVEPEDENPEIVGDAGP</sequence>
<dbReference type="InterPro" id="IPR001679">
    <property type="entry name" value="DNA_ligase"/>
</dbReference>
<dbReference type="Gene3D" id="2.40.50.140">
    <property type="entry name" value="Nucleic acid-binding proteins"/>
    <property type="match status" value="1"/>
</dbReference>
<keyword evidence="7" id="KW-0862">Zinc</keyword>
<dbReference type="PROSITE" id="PS50172">
    <property type="entry name" value="BRCT"/>
    <property type="match status" value="1"/>
</dbReference>
<evidence type="ECO:0000256" key="12">
    <source>
        <dbReference type="SAM" id="MobiDB-lite"/>
    </source>
</evidence>
<proteinExistence type="inferred from homology"/>
<dbReference type="Pfam" id="PF03120">
    <property type="entry name" value="OB_DNA_ligase"/>
    <property type="match status" value="1"/>
</dbReference>
<keyword evidence="8" id="KW-0460">Magnesium</keyword>
<name>B3T074_9ZZZZ</name>
<dbReference type="InterPro" id="IPR003583">
    <property type="entry name" value="Hlx-hairpin-Hlx_DNA-bd_motif"/>
</dbReference>
<accession>B3T074</accession>
<dbReference type="Pfam" id="PF00533">
    <property type="entry name" value="BRCT"/>
    <property type="match status" value="1"/>
</dbReference>
<evidence type="ECO:0000256" key="1">
    <source>
        <dbReference type="ARBA" id="ARBA00004067"/>
    </source>
</evidence>
<feature type="domain" description="BRCT" evidence="13">
    <location>
        <begin position="616"/>
        <end position="704"/>
    </location>
</feature>
<dbReference type="GO" id="GO:0003911">
    <property type="term" value="F:DNA ligase (NAD+) activity"/>
    <property type="evidence" value="ECO:0007669"/>
    <property type="project" value="UniProtKB-EC"/>
</dbReference>
<dbReference type="InterPro" id="IPR001357">
    <property type="entry name" value="BRCT_dom"/>
</dbReference>
<dbReference type="SMART" id="SM00292">
    <property type="entry name" value="BRCT"/>
    <property type="match status" value="1"/>
</dbReference>
<dbReference type="SUPFAM" id="SSF56091">
    <property type="entry name" value="DNA ligase/mRNA capping enzyme, catalytic domain"/>
    <property type="match status" value="1"/>
</dbReference>
<evidence type="ECO:0000256" key="7">
    <source>
        <dbReference type="ARBA" id="ARBA00022833"/>
    </source>
</evidence>
<dbReference type="InterPro" id="IPR012340">
    <property type="entry name" value="NA-bd_OB-fold"/>
</dbReference>
<keyword evidence="9" id="KW-0520">NAD</keyword>
<dbReference type="SMART" id="SM00532">
    <property type="entry name" value="LIGANc"/>
    <property type="match status" value="1"/>
</dbReference>
<keyword evidence="3 14" id="KW-0436">Ligase</keyword>
<dbReference type="AlphaFoldDB" id="B3T074"/>
<dbReference type="NCBIfam" id="TIGR00575">
    <property type="entry name" value="dnlj"/>
    <property type="match status" value="1"/>
</dbReference>
<keyword evidence="6" id="KW-0227">DNA damage</keyword>
<dbReference type="SUPFAM" id="SSF52113">
    <property type="entry name" value="BRCT domain"/>
    <property type="match status" value="1"/>
</dbReference>
<organism evidence="14">
    <name type="scientific">uncultured marine microorganism HF4000_001N02</name>
    <dbReference type="NCBI Taxonomy" id="455504"/>
    <lineage>
        <taxon>unclassified sequences</taxon>
        <taxon>environmental samples</taxon>
    </lineage>
</organism>
<protein>
    <recommendedName>
        <fullName evidence="2">DNA ligase (NAD(+))</fullName>
        <ecNumber evidence="2">6.5.1.2</ecNumber>
    </recommendedName>
</protein>
<dbReference type="GO" id="GO:0006281">
    <property type="term" value="P:DNA repair"/>
    <property type="evidence" value="ECO:0007669"/>
    <property type="project" value="UniProtKB-KW"/>
</dbReference>
<dbReference type="GO" id="GO:0006260">
    <property type="term" value="P:DNA replication"/>
    <property type="evidence" value="ECO:0007669"/>
    <property type="project" value="UniProtKB-KW"/>
</dbReference>
<dbReference type="InterPro" id="IPR004150">
    <property type="entry name" value="NAD_DNA_ligase_OB"/>
</dbReference>
<comment type="function">
    <text evidence="1">DNA ligase that catalyzes the formation of phosphodiester linkages between 5'-phosphoryl and 3'-hydroxyl groups in double-stranded DNA using NAD as a coenzyme and as the energy source for the reaction. It is essential for DNA replication and repair of damaged DNA.</text>
</comment>
<dbReference type="Gene3D" id="3.40.50.10190">
    <property type="entry name" value="BRCT domain"/>
    <property type="match status" value="1"/>
</dbReference>
<evidence type="ECO:0000256" key="2">
    <source>
        <dbReference type="ARBA" id="ARBA00012722"/>
    </source>
</evidence>
<evidence type="ECO:0000256" key="5">
    <source>
        <dbReference type="ARBA" id="ARBA00022723"/>
    </source>
</evidence>
<dbReference type="InterPro" id="IPR010994">
    <property type="entry name" value="RuvA_2-like"/>
</dbReference>
<keyword evidence="10" id="KW-0234">DNA repair</keyword>
<dbReference type="InterPro" id="IPR013839">
    <property type="entry name" value="DNAligase_adenylation"/>
</dbReference>
<dbReference type="Pfam" id="PF14520">
    <property type="entry name" value="HHH_5"/>
    <property type="match status" value="2"/>
</dbReference>
<evidence type="ECO:0000256" key="11">
    <source>
        <dbReference type="ARBA" id="ARBA00034005"/>
    </source>
</evidence>
<keyword evidence="4" id="KW-0235">DNA replication</keyword>
<reference evidence="14" key="1">
    <citation type="journal article" date="2008" name="ISME J.">
        <title>Genomic patterns of recombination, clonal divergence and environment in marine microbial populations.</title>
        <authorList>
            <person name="Konstantinidis K.T."/>
            <person name="Delong E.F."/>
        </authorList>
    </citation>
    <scope>NUCLEOTIDE SEQUENCE</scope>
</reference>
<dbReference type="EMBL" id="EU016563">
    <property type="protein sequence ID" value="ABZ05983.1"/>
    <property type="molecule type" value="Genomic_DNA"/>
</dbReference>
<dbReference type="SMART" id="SM00278">
    <property type="entry name" value="HhH1"/>
    <property type="match status" value="4"/>
</dbReference>
<evidence type="ECO:0000256" key="10">
    <source>
        <dbReference type="ARBA" id="ARBA00023204"/>
    </source>
</evidence>
<evidence type="ECO:0000256" key="9">
    <source>
        <dbReference type="ARBA" id="ARBA00023027"/>
    </source>
</evidence>
<dbReference type="HAMAP" id="MF_01588">
    <property type="entry name" value="DNA_ligase_A"/>
    <property type="match status" value="1"/>
</dbReference>
<evidence type="ECO:0000256" key="3">
    <source>
        <dbReference type="ARBA" id="ARBA00022598"/>
    </source>
</evidence>
<feature type="region of interest" description="Disordered" evidence="12">
    <location>
        <begin position="694"/>
        <end position="727"/>
    </location>
</feature>
<evidence type="ECO:0000313" key="14">
    <source>
        <dbReference type="EMBL" id="ABZ05983.1"/>
    </source>
</evidence>
<evidence type="ECO:0000256" key="4">
    <source>
        <dbReference type="ARBA" id="ARBA00022705"/>
    </source>
</evidence>
<dbReference type="NCBIfam" id="NF005932">
    <property type="entry name" value="PRK07956.1"/>
    <property type="match status" value="1"/>
</dbReference>
<dbReference type="Pfam" id="PF01653">
    <property type="entry name" value="DNA_ligase_aden"/>
    <property type="match status" value="1"/>
</dbReference>
<keyword evidence="5" id="KW-0479">Metal-binding</keyword>
<dbReference type="SUPFAM" id="SSF50249">
    <property type="entry name" value="Nucleic acid-binding proteins"/>
    <property type="match status" value="1"/>
</dbReference>
<dbReference type="Gene3D" id="1.10.287.610">
    <property type="entry name" value="Helix hairpin bin"/>
    <property type="match status" value="1"/>
</dbReference>
<dbReference type="Gene3D" id="1.10.150.20">
    <property type="entry name" value="5' to 3' exonuclease, C-terminal subdomain"/>
    <property type="match status" value="2"/>
</dbReference>